<feature type="compositionally biased region" description="Basic residues" evidence="6">
    <location>
        <begin position="1"/>
        <end position="10"/>
    </location>
</feature>
<proteinExistence type="predicted"/>
<dbReference type="PROSITE" id="PS50294">
    <property type="entry name" value="WD_REPEATS_REGION"/>
    <property type="match status" value="1"/>
</dbReference>
<dbReference type="Pfam" id="PF00400">
    <property type="entry name" value="WD40"/>
    <property type="match status" value="2"/>
</dbReference>
<evidence type="ECO:0000256" key="3">
    <source>
        <dbReference type="ARBA" id="ARBA00022737"/>
    </source>
</evidence>
<evidence type="ECO:0000313" key="9">
    <source>
        <dbReference type="Proteomes" id="UP001295423"/>
    </source>
</evidence>
<evidence type="ECO:0000256" key="6">
    <source>
        <dbReference type="SAM" id="MobiDB-lite"/>
    </source>
</evidence>
<dbReference type="InterPro" id="IPR051972">
    <property type="entry name" value="Glutamate-rich_WD_repeat"/>
</dbReference>
<keyword evidence="4" id="KW-0539">Nucleus</keyword>
<protein>
    <recommendedName>
        <fullName evidence="7">Histone-binding protein RBBP4-like N-terminal domain-containing protein</fullName>
    </recommendedName>
</protein>
<feature type="compositionally biased region" description="Basic and acidic residues" evidence="6">
    <location>
        <begin position="11"/>
        <end position="22"/>
    </location>
</feature>
<evidence type="ECO:0000256" key="1">
    <source>
        <dbReference type="ARBA" id="ARBA00004123"/>
    </source>
</evidence>
<feature type="region of interest" description="Disordered" evidence="6">
    <location>
        <begin position="1"/>
        <end position="63"/>
    </location>
</feature>
<dbReference type="Gene3D" id="2.130.10.10">
    <property type="entry name" value="YVTN repeat-like/Quinoprotein amine dehydrogenase"/>
    <property type="match status" value="1"/>
</dbReference>
<evidence type="ECO:0000259" key="7">
    <source>
        <dbReference type="Pfam" id="PF12265"/>
    </source>
</evidence>
<evidence type="ECO:0000313" key="8">
    <source>
        <dbReference type="EMBL" id="CAJ1941563.1"/>
    </source>
</evidence>
<feature type="compositionally biased region" description="Acidic residues" evidence="6">
    <location>
        <begin position="40"/>
        <end position="63"/>
    </location>
</feature>
<keyword evidence="3" id="KW-0677">Repeat</keyword>
<feature type="repeat" description="WD" evidence="5">
    <location>
        <begin position="346"/>
        <end position="388"/>
    </location>
</feature>
<dbReference type="GO" id="GO:0005730">
    <property type="term" value="C:nucleolus"/>
    <property type="evidence" value="ECO:0007669"/>
    <property type="project" value="TreeGrafter"/>
</dbReference>
<dbReference type="GO" id="GO:0042254">
    <property type="term" value="P:ribosome biogenesis"/>
    <property type="evidence" value="ECO:0007669"/>
    <property type="project" value="TreeGrafter"/>
</dbReference>
<keyword evidence="2 5" id="KW-0853">WD repeat</keyword>
<dbReference type="InterPro" id="IPR001680">
    <property type="entry name" value="WD40_rpt"/>
</dbReference>
<dbReference type="PANTHER" id="PTHR45903">
    <property type="entry name" value="GLUTAMATE-RICH WD REPEAT-CONTAINING PROTEIN 1"/>
    <property type="match status" value="1"/>
</dbReference>
<keyword evidence="9" id="KW-1185">Reference proteome</keyword>
<comment type="caution">
    <text evidence="8">The sequence shown here is derived from an EMBL/GenBank/DDBJ whole genome shotgun (WGS) entry which is preliminary data.</text>
</comment>
<dbReference type="Proteomes" id="UP001295423">
    <property type="component" value="Unassembled WGS sequence"/>
</dbReference>
<feature type="region of interest" description="Disordered" evidence="6">
    <location>
        <begin position="145"/>
        <end position="181"/>
    </location>
</feature>
<dbReference type="PANTHER" id="PTHR45903:SF1">
    <property type="entry name" value="GLUTAMATE-RICH WD REPEAT-CONTAINING PROTEIN 1"/>
    <property type="match status" value="1"/>
</dbReference>
<dbReference type="EMBL" id="CAKOGP040001035">
    <property type="protein sequence ID" value="CAJ1941563.1"/>
    <property type="molecule type" value="Genomic_DNA"/>
</dbReference>
<sequence length="496" mass="55693">MGKKSKRRLNQKSEAKRAAPSEREEEDYEETAENLRFEDPYIDEIEEEEVMDDDGEEEMEDADNQDVELVQSWHPLMGVPNDGPLEMDPSAYKMYHTLSPEWPALSFDFLRDDLGDARQRFPHSMQAAIGTQADRPDNNRLTIMKLSDLSKMPQEEEEDILGDEYDKQDDSSSSDEEENVDLDPIMEHYHVPHYGGVNRLRAMPQQSDIIATWSDVGTVNLFNVESIRSRFLASEGRSMRDSSAGCQKPFFSHSGHGAEGYAMDWSLVKKGHFASGDNDGKIHYWTPRPEGGYEVVPSYESQGGEAVEDIQWSPTEGTVFATAECGGHISIYDTRAPNRAMLRPCVHENKSDVNVTSWNKLVSNLLATGGDDGTLSVWDLRNFSQQNDKAMAPLARFTCHQTPITSVEWHPTDESMLAASDTVGAYIYDLSVEEDLEDANKASSTTKTLVADIPPQLLFCHSGSQEFRELHWHPQISSCIMTTALTGFSVFIPSNL</sequence>
<dbReference type="InterPro" id="IPR022052">
    <property type="entry name" value="Histone-bd_RBBP4-like_N"/>
</dbReference>
<comment type="subcellular location">
    <subcellularLocation>
        <location evidence="1">Nucleus</location>
    </subcellularLocation>
</comment>
<feature type="domain" description="Histone-binding protein RBBP4-like N-terminal" evidence="7">
    <location>
        <begin position="85"/>
        <end position="149"/>
    </location>
</feature>
<dbReference type="PROSITE" id="PS50082">
    <property type="entry name" value="WD_REPEATS_2"/>
    <property type="match status" value="1"/>
</dbReference>
<dbReference type="PROSITE" id="PS00678">
    <property type="entry name" value="WD_REPEATS_1"/>
    <property type="match status" value="1"/>
</dbReference>
<evidence type="ECO:0000256" key="5">
    <source>
        <dbReference type="PROSITE-ProRule" id="PRU00221"/>
    </source>
</evidence>
<accession>A0AAD2CU23</accession>
<evidence type="ECO:0000256" key="4">
    <source>
        <dbReference type="ARBA" id="ARBA00023242"/>
    </source>
</evidence>
<dbReference type="SUPFAM" id="SSF50978">
    <property type="entry name" value="WD40 repeat-like"/>
    <property type="match status" value="1"/>
</dbReference>
<dbReference type="AlphaFoldDB" id="A0AAD2CU23"/>
<reference evidence="8" key="1">
    <citation type="submission" date="2023-08" db="EMBL/GenBank/DDBJ databases">
        <authorList>
            <person name="Audoor S."/>
            <person name="Bilcke G."/>
        </authorList>
    </citation>
    <scope>NUCLEOTIDE SEQUENCE</scope>
</reference>
<dbReference type="InterPro" id="IPR015943">
    <property type="entry name" value="WD40/YVTN_repeat-like_dom_sf"/>
</dbReference>
<dbReference type="InterPro" id="IPR019775">
    <property type="entry name" value="WD40_repeat_CS"/>
</dbReference>
<evidence type="ECO:0000256" key="2">
    <source>
        <dbReference type="ARBA" id="ARBA00022574"/>
    </source>
</evidence>
<name>A0AAD2CU23_9STRA</name>
<dbReference type="Pfam" id="PF12265">
    <property type="entry name" value="CAF1C_H4-bd"/>
    <property type="match status" value="1"/>
</dbReference>
<gene>
    <name evidence="8" type="ORF">CYCCA115_LOCUS7569</name>
</gene>
<organism evidence="8 9">
    <name type="scientific">Cylindrotheca closterium</name>
    <dbReference type="NCBI Taxonomy" id="2856"/>
    <lineage>
        <taxon>Eukaryota</taxon>
        <taxon>Sar</taxon>
        <taxon>Stramenopiles</taxon>
        <taxon>Ochrophyta</taxon>
        <taxon>Bacillariophyta</taxon>
        <taxon>Bacillariophyceae</taxon>
        <taxon>Bacillariophycidae</taxon>
        <taxon>Bacillariales</taxon>
        <taxon>Bacillariaceae</taxon>
        <taxon>Cylindrotheca</taxon>
    </lineage>
</organism>
<dbReference type="InterPro" id="IPR036322">
    <property type="entry name" value="WD40_repeat_dom_sf"/>
</dbReference>
<dbReference type="SMART" id="SM00320">
    <property type="entry name" value="WD40"/>
    <property type="match status" value="5"/>
</dbReference>
<feature type="compositionally biased region" description="Acidic residues" evidence="6">
    <location>
        <begin position="23"/>
        <end position="32"/>
    </location>
</feature>
<feature type="compositionally biased region" description="Acidic residues" evidence="6">
    <location>
        <begin position="171"/>
        <end position="181"/>
    </location>
</feature>